<proteinExistence type="predicted"/>
<evidence type="ECO:0000313" key="2">
    <source>
        <dbReference type="Proteomes" id="UP000600449"/>
    </source>
</evidence>
<evidence type="ECO:0000313" key="1">
    <source>
        <dbReference type="EMBL" id="GGK41679.1"/>
    </source>
</evidence>
<dbReference type="Gene3D" id="1.20.120.330">
    <property type="entry name" value="Nucleotidyltransferases domain 2"/>
    <property type="match status" value="1"/>
</dbReference>
<dbReference type="Proteomes" id="UP000600449">
    <property type="component" value="Unassembled WGS sequence"/>
</dbReference>
<comment type="caution">
    <text evidence="1">The sequence shown here is derived from an EMBL/GenBank/DDBJ whole genome shotgun (WGS) entry which is preliminary data.</text>
</comment>
<protein>
    <recommendedName>
        <fullName evidence="3">HEPN domain-containing protein</fullName>
    </recommendedName>
</protein>
<organism evidence="1 2">
    <name type="scientific">Salinarimonas ramus</name>
    <dbReference type="NCBI Taxonomy" id="690164"/>
    <lineage>
        <taxon>Bacteria</taxon>
        <taxon>Pseudomonadati</taxon>
        <taxon>Pseudomonadota</taxon>
        <taxon>Alphaproteobacteria</taxon>
        <taxon>Hyphomicrobiales</taxon>
        <taxon>Salinarimonadaceae</taxon>
        <taxon>Salinarimonas</taxon>
    </lineage>
</organism>
<evidence type="ECO:0008006" key="3">
    <source>
        <dbReference type="Google" id="ProtNLM"/>
    </source>
</evidence>
<keyword evidence="2" id="KW-1185">Reference proteome</keyword>
<sequence length="153" mass="16600">MTPADLIATARSLARGRRGRPRQASLKRAVSTAYYASFHATARLCANALVGASKARTDAWALTYRGIQHGFAKDVLSRRETRALHAGVHEFASAFVLLQEMRHQADYDPRASFTPAETVAAIDDAESGIAALTAVPADIRLDLAARLLFKPRP</sequence>
<gene>
    <name evidence="1" type="ORF">GCM10011322_31020</name>
</gene>
<dbReference type="RefSeq" id="WP_188914157.1">
    <property type="nucleotide sequence ID" value="NZ_BMMF01000009.1"/>
</dbReference>
<name>A0A917QBC4_9HYPH</name>
<reference evidence="1 2" key="1">
    <citation type="journal article" date="2014" name="Int. J. Syst. Evol. Microbiol.">
        <title>Complete genome sequence of Corynebacterium casei LMG S-19264T (=DSM 44701T), isolated from a smear-ripened cheese.</title>
        <authorList>
            <consortium name="US DOE Joint Genome Institute (JGI-PGF)"/>
            <person name="Walter F."/>
            <person name="Albersmeier A."/>
            <person name="Kalinowski J."/>
            <person name="Ruckert C."/>
        </authorList>
    </citation>
    <scope>NUCLEOTIDE SEQUENCE [LARGE SCALE GENOMIC DNA]</scope>
    <source>
        <strain evidence="1 2">CGMCC 1.9161</strain>
    </source>
</reference>
<dbReference type="EMBL" id="BMMF01000009">
    <property type="protein sequence ID" value="GGK41679.1"/>
    <property type="molecule type" value="Genomic_DNA"/>
</dbReference>
<accession>A0A917QBC4</accession>
<dbReference type="AlphaFoldDB" id="A0A917QBC4"/>